<gene>
    <name evidence="1" type="ORF">MPL1_09612</name>
</gene>
<dbReference type="Proteomes" id="UP000012019">
    <property type="component" value="Unassembled WGS sequence"/>
</dbReference>
<dbReference type="STRING" id="1286106.MPL1_09612"/>
<sequence length="189" mass="21497">MILRILLVFMLLSHLSACVMGPRYLGYTVTERSFKVDEGKVIKAQMTRAGPLPVENEQYKIETAGVNVSLSKSSAENSELTWIFSFLSKNQRPLDYVKIEHVRENGSLELVVLDDSPVFKNSNWFGRSEASPMTRKAQPWIYTANDSTFIFKFTIKEKNSDAVVMYQPSLISRQAKKVYLDGINGHIPR</sequence>
<dbReference type="EMBL" id="APHR01000051">
    <property type="protein sequence ID" value="EMR12599.1"/>
    <property type="molecule type" value="Genomic_DNA"/>
</dbReference>
<evidence type="ECO:0000313" key="1">
    <source>
        <dbReference type="EMBL" id="EMR12599.1"/>
    </source>
</evidence>
<dbReference type="AlphaFoldDB" id="M7PQ62"/>
<keyword evidence="2" id="KW-1185">Reference proteome</keyword>
<dbReference type="RefSeq" id="WP_009726892.1">
    <property type="nucleotide sequence ID" value="NZ_APHR01000051.1"/>
</dbReference>
<name>M7PQ62_9GAMM</name>
<comment type="caution">
    <text evidence="1">The sequence shown here is derived from an EMBL/GenBank/DDBJ whole genome shotgun (WGS) entry which is preliminary data.</text>
</comment>
<reference evidence="1 2" key="1">
    <citation type="journal article" date="2013" name="Genome Announc.">
        <title>Draft Genome Sequence of Methylophaga lonarensis MPLT, a Haloalkaliphilic (Non-Methane-Utilizing) Methylotroph.</title>
        <authorList>
            <person name="Shetty S.A."/>
            <person name="Marathe N.P."/>
            <person name="Munot H."/>
            <person name="Antony C.P."/>
            <person name="Dhotre D.P."/>
            <person name="Murrell J.C."/>
            <person name="Shouche Y.S."/>
        </authorList>
    </citation>
    <scope>NUCLEOTIDE SEQUENCE [LARGE SCALE GENOMIC DNA]</scope>
    <source>
        <strain evidence="1 2">MPL</strain>
    </source>
</reference>
<dbReference type="eggNOG" id="ENOG5033EAP">
    <property type="taxonomic scope" value="Bacteria"/>
</dbReference>
<organism evidence="1 2">
    <name type="scientific">Methylophaga lonarensis MPL</name>
    <dbReference type="NCBI Taxonomy" id="1286106"/>
    <lineage>
        <taxon>Bacteria</taxon>
        <taxon>Pseudomonadati</taxon>
        <taxon>Pseudomonadota</taxon>
        <taxon>Gammaproteobacteria</taxon>
        <taxon>Thiotrichales</taxon>
        <taxon>Piscirickettsiaceae</taxon>
        <taxon>Methylophaga</taxon>
    </lineage>
</organism>
<accession>M7PQ62</accession>
<dbReference type="OrthoDB" id="8611924at2"/>
<proteinExistence type="predicted"/>
<protein>
    <submittedName>
        <fullName evidence="1">Uncharacterized protein</fullName>
    </submittedName>
</protein>
<evidence type="ECO:0000313" key="2">
    <source>
        <dbReference type="Proteomes" id="UP000012019"/>
    </source>
</evidence>